<reference evidence="4" key="1">
    <citation type="submission" date="2019-07" db="EMBL/GenBank/DDBJ databases">
        <title>De Novo Assembly of kiwifruit Actinidia rufa.</title>
        <authorList>
            <person name="Sugita-Konishi S."/>
            <person name="Sato K."/>
            <person name="Mori E."/>
            <person name="Abe Y."/>
            <person name="Kisaki G."/>
            <person name="Hamano K."/>
            <person name="Suezawa K."/>
            <person name="Otani M."/>
            <person name="Fukuda T."/>
            <person name="Manabe T."/>
            <person name="Gomi K."/>
            <person name="Tabuchi M."/>
            <person name="Akimitsu K."/>
            <person name="Kataoka I."/>
        </authorList>
    </citation>
    <scope>NUCLEOTIDE SEQUENCE [LARGE SCALE GENOMIC DNA]</scope>
    <source>
        <strain evidence="4">cv. Fuchu</strain>
    </source>
</reference>
<dbReference type="EMBL" id="BJWL01000071">
    <property type="protein sequence ID" value="GFS29092.1"/>
    <property type="molecule type" value="Genomic_DNA"/>
</dbReference>
<accession>A0A7J0D7R7</accession>
<sequence length="333" mass="36743">MVSTSRDNGEDISIGGVALVTGNNGESHHSRDEPHRGYHSLNGSVEYIGTLKKEMRKVFPHLPDLTLLRLLGGKVRSLIPSLESGSSSLEACYVEENKLEKARPDGGMIQGCKFGSKVDPCCEEGSHQREMPQEKKKVLTKAKASLSKATSKAVAGEGPLANLGVVLGPKASMLRNPAMAKKLLKGVILLASKEKVVVLASSLAERGRKLREGTMIQYARAKSIRSKEGPVVELSDQEQKAIEELQKMREEQDATVARLDVEMAELKKKAIAEFKASKAVEFTASRYFSKGFDFYKRQINCLHPVLNIQGMGIDIDLFVKEEEEEEEEEEEKE</sequence>
<organism evidence="3 4">
    <name type="scientific">Actinidia rufa</name>
    <dbReference type="NCBI Taxonomy" id="165716"/>
    <lineage>
        <taxon>Eukaryota</taxon>
        <taxon>Viridiplantae</taxon>
        <taxon>Streptophyta</taxon>
        <taxon>Embryophyta</taxon>
        <taxon>Tracheophyta</taxon>
        <taxon>Spermatophyta</taxon>
        <taxon>Magnoliopsida</taxon>
        <taxon>eudicotyledons</taxon>
        <taxon>Gunneridae</taxon>
        <taxon>Pentapetalae</taxon>
        <taxon>asterids</taxon>
        <taxon>Ericales</taxon>
        <taxon>Actinidiaceae</taxon>
        <taxon>Actinidia</taxon>
    </lineage>
</organism>
<evidence type="ECO:0000313" key="4">
    <source>
        <dbReference type="Proteomes" id="UP000585474"/>
    </source>
</evidence>
<keyword evidence="1" id="KW-0175">Coiled coil</keyword>
<feature type="coiled-coil region" evidence="1">
    <location>
        <begin position="231"/>
        <end position="269"/>
    </location>
</feature>
<protein>
    <submittedName>
        <fullName evidence="3">Uncharacterized protein</fullName>
    </submittedName>
</protein>
<dbReference type="AlphaFoldDB" id="A0A7J0D7R7"/>
<comment type="caution">
    <text evidence="3">The sequence shown here is derived from an EMBL/GenBank/DDBJ whole genome shotgun (WGS) entry which is preliminary data.</text>
</comment>
<feature type="compositionally biased region" description="Basic and acidic residues" evidence="2">
    <location>
        <begin position="26"/>
        <end position="36"/>
    </location>
</feature>
<evidence type="ECO:0000313" key="3">
    <source>
        <dbReference type="EMBL" id="GFS29092.1"/>
    </source>
</evidence>
<gene>
    <name evidence="3" type="ORF">Acr_00g0005310</name>
</gene>
<evidence type="ECO:0000256" key="1">
    <source>
        <dbReference type="SAM" id="Coils"/>
    </source>
</evidence>
<evidence type="ECO:0000256" key="2">
    <source>
        <dbReference type="SAM" id="MobiDB-lite"/>
    </source>
</evidence>
<keyword evidence="4" id="KW-1185">Reference proteome</keyword>
<name>A0A7J0D7R7_9ERIC</name>
<proteinExistence type="predicted"/>
<dbReference type="Proteomes" id="UP000585474">
    <property type="component" value="Unassembled WGS sequence"/>
</dbReference>
<feature type="region of interest" description="Disordered" evidence="2">
    <location>
        <begin position="1"/>
        <end position="38"/>
    </location>
</feature>